<evidence type="ECO:0008006" key="4">
    <source>
        <dbReference type="Google" id="ProtNLM"/>
    </source>
</evidence>
<organism evidence="2 3">
    <name type="scientific">Streptomyces europaeiscabiei</name>
    <dbReference type="NCBI Taxonomy" id="146819"/>
    <lineage>
        <taxon>Bacteria</taxon>
        <taxon>Bacillati</taxon>
        <taxon>Actinomycetota</taxon>
        <taxon>Actinomycetes</taxon>
        <taxon>Kitasatosporales</taxon>
        <taxon>Streptomycetaceae</taxon>
        <taxon>Streptomyces</taxon>
    </lineage>
</organism>
<dbReference type="RefSeq" id="WP_319052529.1">
    <property type="nucleotide sequence ID" value="NZ_JARAUR010000001.1"/>
</dbReference>
<dbReference type="EMBL" id="JARAYU010000004">
    <property type="protein sequence ID" value="MDX3701236.1"/>
    <property type="molecule type" value="Genomic_DNA"/>
</dbReference>
<sequence>MDDCGVPVSARPHLALGTPERHPATVRKAHTPQVEARDRIGRKAIRFSAT</sequence>
<evidence type="ECO:0000313" key="2">
    <source>
        <dbReference type="EMBL" id="MDX3701236.1"/>
    </source>
</evidence>
<accession>A0ABU4NDN9</accession>
<keyword evidence="3" id="KW-1185">Reference proteome</keyword>
<comment type="caution">
    <text evidence="2">The sequence shown here is derived from an EMBL/GenBank/DDBJ whole genome shotgun (WGS) entry which is preliminary data.</text>
</comment>
<evidence type="ECO:0000256" key="1">
    <source>
        <dbReference type="SAM" id="MobiDB-lite"/>
    </source>
</evidence>
<gene>
    <name evidence="2" type="ORF">PV662_15990</name>
</gene>
<protein>
    <recommendedName>
        <fullName evidence="4">Transposase</fullName>
    </recommendedName>
</protein>
<reference evidence="2 3" key="1">
    <citation type="journal article" date="2023" name="Microb. Genom.">
        <title>Mesoterricola silvestris gen. nov., sp. nov., Mesoterricola sediminis sp. nov., Geothrix oryzae sp. nov., Geothrix edaphica sp. nov., Geothrix rubra sp. nov., and Geothrix limicola sp. nov., six novel members of Acidobacteriota isolated from soils.</title>
        <authorList>
            <person name="Weisberg A.J."/>
            <person name="Pearce E."/>
            <person name="Kramer C.G."/>
            <person name="Chang J.H."/>
            <person name="Clarke C.R."/>
        </authorList>
    </citation>
    <scope>NUCLEOTIDE SEQUENCE [LARGE SCALE GENOMIC DNA]</scope>
    <source>
        <strain evidence="2 3">ID09-01A</strain>
    </source>
</reference>
<feature type="region of interest" description="Disordered" evidence="1">
    <location>
        <begin position="1"/>
        <end position="32"/>
    </location>
</feature>
<evidence type="ECO:0000313" key="3">
    <source>
        <dbReference type="Proteomes" id="UP001271274"/>
    </source>
</evidence>
<proteinExistence type="predicted"/>
<name>A0ABU4NDN9_9ACTN</name>
<dbReference type="Proteomes" id="UP001271274">
    <property type="component" value="Unassembled WGS sequence"/>
</dbReference>